<dbReference type="Proteomes" id="UP000216001">
    <property type="component" value="Unassembled WGS sequence"/>
</dbReference>
<evidence type="ECO:0000313" key="3">
    <source>
        <dbReference type="Proteomes" id="UP000216001"/>
    </source>
</evidence>
<dbReference type="AlphaFoldDB" id="A0A264VY77"/>
<accession>A0A264VY77</accession>
<keyword evidence="1" id="KW-0812">Transmembrane</keyword>
<dbReference type="RefSeq" id="WP_004255358.1">
    <property type="nucleotide sequence ID" value="NZ_CABKOE010000032.1"/>
</dbReference>
<keyword evidence="1" id="KW-0472">Membrane</keyword>
<comment type="caution">
    <text evidence="2">The sequence shown here is derived from an EMBL/GenBank/DDBJ whole genome shotgun (WGS) entry which is preliminary data.</text>
</comment>
<feature type="transmembrane region" description="Helical" evidence="1">
    <location>
        <begin position="13"/>
        <end position="33"/>
    </location>
</feature>
<sequence>MARMDDKDLKVGATAWGVILAISLYGGLARYIIDSKRNGYPFSWFGALSQMAVSGFTGVLGGLGALESGASMYIILFAAGMAGAMGSVALDFFWAKYTGGRK</sequence>
<dbReference type="Pfam" id="PF16083">
    <property type="entry name" value="Phage_holin_3_3"/>
    <property type="match status" value="1"/>
</dbReference>
<reference evidence="2 3" key="1">
    <citation type="submission" date="2017-07" db="EMBL/GenBank/DDBJ databases">
        <title>blaIMP-27 on transferable plasmids in Proteus mirabilis and Providencia rettgeri.</title>
        <authorList>
            <person name="Potter R."/>
        </authorList>
    </citation>
    <scope>NUCLEOTIDE SEQUENCE [LARGE SCALE GENOMIC DNA]</scope>
    <source>
        <strain evidence="2 3">PR1</strain>
    </source>
</reference>
<feature type="transmembrane region" description="Helical" evidence="1">
    <location>
        <begin position="45"/>
        <end position="66"/>
    </location>
</feature>
<evidence type="ECO:0000313" key="2">
    <source>
        <dbReference type="EMBL" id="OZS75747.1"/>
    </source>
</evidence>
<gene>
    <name evidence="2" type="ORF">CHI95_05570</name>
</gene>
<dbReference type="InterPro" id="IPR032126">
    <property type="entry name" value="LydA_holin"/>
</dbReference>
<proteinExistence type="predicted"/>
<organism evidence="2 3">
    <name type="scientific">Providencia rettgeri</name>
    <dbReference type="NCBI Taxonomy" id="587"/>
    <lineage>
        <taxon>Bacteria</taxon>
        <taxon>Pseudomonadati</taxon>
        <taxon>Pseudomonadota</taxon>
        <taxon>Gammaproteobacteria</taxon>
        <taxon>Enterobacterales</taxon>
        <taxon>Morganellaceae</taxon>
        <taxon>Providencia</taxon>
    </lineage>
</organism>
<name>A0A264VY77_PRORE</name>
<protein>
    <submittedName>
        <fullName evidence="2">Holin</fullName>
    </submittedName>
</protein>
<keyword evidence="1" id="KW-1133">Transmembrane helix</keyword>
<evidence type="ECO:0000256" key="1">
    <source>
        <dbReference type="SAM" id="Phobius"/>
    </source>
</evidence>
<feature type="transmembrane region" description="Helical" evidence="1">
    <location>
        <begin position="72"/>
        <end position="94"/>
    </location>
</feature>
<dbReference type="EMBL" id="NOWC01000004">
    <property type="protein sequence ID" value="OZS75747.1"/>
    <property type="molecule type" value="Genomic_DNA"/>
</dbReference>